<sequence length="258" mass="27418">MKVLLLGATGRVGSRLLPALVKHQHSVVVLVRSPNKLPPHASSHIAATITGSATDVATIKSAILDHNCDAVVNAAGLASMTSFGKQGDLTKIITAVAEAAAAAAKERGGPPLRCWFMSGWAMLDSPKPPAVIMDYAPLFPEHRKTFDVIKQYDAREQLTWSIFCASTLTPRFESASFPPAESCSVDNLVAKADSPPAWSSSWSGVPLIGTYLNIFTQAGNYKTPLEDSADFIAADLEKGLGSDFVGKRVGLKLKEKGI</sequence>
<dbReference type="Gene3D" id="3.40.50.720">
    <property type="entry name" value="NAD(P)-binding Rossmann-like Domain"/>
    <property type="match status" value="1"/>
</dbReference>
<dbReference type="InterPro" id="IPR036291">
    <property type="entry name" value="NAD(P)-bd_dom_sf"/>
</dbReference>
<gene>
    <name evidence="2" type="ORF">G7Z17_g6492</name>
</gene>
<dbReference type="PANTHER" id="PTHR43355:SF7">
    <property type="entry name" value="NAD(P)-BINDING DOMAIN-CONTAINING PROTEIN"/>
    <property type="match status" value="1"/>
</dbReference>
<dbReference type="OrthoDB" id="10254221at2759"/>
<proteinExistence type="predicted"/>
<dbReference type="Proteomes" id="UP000722485">
    <property type="component" value="Unassembled WGS sequence"/>
</dbReference>
<comment type="caution">
    <text evidence="2">The sequence shown here is derived from an EMBL/GenBank/DDBJ whole genome shotgun (WGS) entry which is preliminary data.</text>
</comment>
<dbReference type="AlphaFoldDB" id="A0A9P5LGA0"/>
<dbReference type="PANTHER" id="PTHR43355">
    <property type="entry name" value="FLAVIN REDUCTASE (NADPH)"/>
    <property type="match status" value="1"/>
</dbReference>
<organism evidence="2 3">
    <name type="scientific">Cylindrodendrum hubeiense</name>
    <dbReference type="NCBI Taxonomy" id="595255"/>
    <lineage>
        <taxon>Eukaryota</taxon>
        <taxon>Fungi</taxon>
        <taxon>Dikarya</taxon>
        <taxon>Ascomycota</taxon>
        <taxon>Pezizomycotina</taxon>
        <taxon>Sordariomycetes</taxon>
        <taxon>Hypocreomycetidae</taxon>
        <taxon>Hypocreales</taxon>
        <taxon>Nectriaceae</taxon>
        <taxon>Cylindrodendrum</taxon>
    </lineage>
</organism>
<dbReference type="InterPro" id="IPR051606">
    <property type="entry name" value="Polyketide_Oxido-like"/>
</dbReference>
<dbReference type="EMBL" id="JAANBB010000126">
    <property type="protein sequence ID" value="KAF7549280.1"/>
    <property type="molecule type" value="Genomic_DNA"/>
</dbReference>
<dbReference type="InterPro" id="IPR016040">
    <property type="entry name" value="NAD(P)-bd_dom"/>
</dbReference>
<dbReference type="SUPFAM" id="SSF51735">
    <property type="entry name" value="NAD(P)-binding Rossmann-fold domains"/>
    <property type="match status" value="1"/>
</dbReference>
<dbReference type="GO" id="GO:0016646">
    <property type="term" value="F:oxidoreductase activity, acting on the CH-NH group of donors, NAD or NADP as acceptor"/>
    <property type="evidence" value="ECO:0007669"/>
    <property type="project" value="TreeGrafter"/>
</dbReference>
<dbReference type="Pfam" id="PF13460">
    <property type="entry name" value="NAD_binding_10"/>
    <property type="match status" value="1"/>
</dbReference>
<evidence type="ECO:0000259" key="1">
    <source>
        <dbReference type="Pfam" id="PF13460"/>
    </source>
</evidence>
<evidence type="ECO:0000313" key="2">
    <source>
        <dbReference type="EMBL" id="KAF7549280.1"/>
    </source>
</evidence>
<protein>
    <recommendedName>
        <fullName evidence="1">NAD(P)-binding domain-containing protein</fullName>
    </recommendedName>
</protein>
<reference evidence="2" key="1">
    <citation type="submission" date="2020-03" db="EMBL/GenBank/DDBJ databases">
        <title>Draft Genome Sequence of Cylindrodendrum hubeiense.</title>
        <authorList>
            <person name="Buettner E."/>
            <person name="Kellner H."/>
        </authorList>
    </citation>
    <scope>NUCLEOTIDE SEQUENCE</scope>
    <source>
        <strain evidence="2">IHI 201604</strain>
    </source>
</reference>
<feature type="domain" description="NAD(P)-binding" evidence="1">
    <location>
        <begin position="7"/>
        <end position="169"/>
    </location>
</feature>
<name>A0A9P5LGA0_9HYPO</name>
<evidence type="ECO:0000313" key="3">
    <source>
        <dbReference type="Proteomes" id="UP000722485"/>
    </source>
</evidence>
<accession>A0A9P5LGA0</accession>
<keyword evidence="3" id="KW-1185">Reference proteome</keyword>